<dbReference type="GO" id="GO:0003677">
    <property type="term" value="F:DNA binding"/>
    <property type="evidence" value="ECO:0007669"/>
    <property type="project" value="UniProtKB-KW"/>
</dbReference>
<dbReference type="InterPro" id="IPR007492">
    <property type="entry name" value="LytTR_DNA-bd_dom"/>
</dbReference>
<sequence length="120" mass="14288">MHRILLHTSDSIHLIPKSDILYCKSTNSYTTFYFVNRQPIVVSRNIKEFEQQLIPFNFFRPHQSFLVNLEHLVKIDKAHGYFLILKNNIQVPTSSRKKKELIQILHSQLQIQTETKRIQI</sequence>
<dbReference type="AlphaFoldDB" id="A0A1M5DE52"/>
<dbReference type="GO" id="GO:0000156">
    <property type="term" value="F:phosphorelay response regulator activity"/>
    <property type="evidence" value="ECO:0007669"/>
    <property type="project" value="InterPro"/>
</dbReference>
<dbReference type="STRING" id="1484053.SAMN05444274_10765"/>
<proteinExistence type="predicted"/>
<keyword evidence="2" id="KW-0238">DNA-binding</keyword>
<dbReference type="PANTHER" id="PTHR37299">
    <property type="entry name" value="TRANSCRIPTIONAL REGULATOR-RELATED"/>
    <property type="match status" value="1"/>
</dbReference>
<dbReference type="PANTHER" id="PTHR37299:SF1">
    <property type="entry name" value="STAGE 0 SPORULATION PROTEIN A HOMOLOG"/>
    <property type="match status" value="1"/>
</dbReference>
<dbReference type="Proteomes" id="UP000184164">
    <property type="component" value="Unassembled WGS sequence"/>
</dbReference>
<dbReference type="Gene3D" id="2.40.50.1020">
    <property type="entry name" value="LytTr DNA-binding domain"/>
    <property type="match status" value="1"/>
</dbReference>
<dbReference type="RefSeq" id="WP_073002689.1">
    <property type="nucleotide sequence ID" value="NZ_FQUM01000007.1"/>
</dbReference>
<dbReference type="OrthoDB" id="2168082at2"/>
<accession>A0A1M5DE52</accession>
<protein>
    <submittedName>
        <fullName evidence="2">LytTr DNA-binding domain-containing protein</fullName>
    </submittedName>
</protein>
<keyword evidence="3" id="KW-1185">Reference proteome</keyword>
<dbReference type="SMART" id="SM00850">
    <property type="entry name" value="LytTR"/>
    <property type="match status" value="1"/>
</dbReference>
<reference evidence="2 3" key="1">
    <citation type="submission" date="2016-11" db="EMBL/GenBank/DDBJ databases">
        <authorList>
            <person name="Jaros S."/>
            <person name="Januszkiewicz K."/>
            <person name="Wedrychowicz H."/>
        </authorList>
    </citation>
    <scope>NUCLEOTIDE SEQUENCE [LARGE SCALE GENOMIC DNA]</scope>
    <source>
        <strain evidence="2 3">DSM 26910</strain>
    </source>
</reference>
<dbReference type="PROSITE" id="PS50930">
    <property type="entry name" value="HTH_LYTTR"/>
    <property type="match status" value="1"/>
</dbReference>
<feature type="domain" description="HTH LytTR-type" evidence="1">
    <location>
        <begin position="4"/>
        <end position="107"/>
    </location>
</feature>
<dbReference type="Pfam" id="PF04397">
    <property type="entry name" value="LytTR"/>
    <property type="match status" value="1"/>
</dbReference>
<dbReference type="EMBL" id="FQUM01000007">
    <property type="protein sequence ID" value="SHF65358.1"/>
    <property type="molecule type" value="Genomic_DNA"/>
</dbReference>
<evidence type="ECO:0000259" key="1">
    <source>
        <dbReference type="PROSITE" id="PS50930"/>
    </source>
</evidence>
<evidence type="ECO:0000313" key="3">
    <source>
        <dbReference type="Proteomes" id="UP000184164"/>
    </source>
</evidence>
<organism evidence="2 3">
    <name type="scientific">Mariniphaga anaerophila</name>
    <dbReference type="NCBI Taxonomy" id="1484053"/>
    <lineage>
        <taxon>Bacteria</taxon>
        <taxon>Pseudomonadati</taxon>
        <taxon>Bacteroidota</taxon>
        <taxon>Bacteroidia</taxon>
        <taxon>Marinilabiliales</taxon>
        <taxon>Prolixibacteraceae</taxon>
        <taxon>Mariniphaga</taxon>
    </lineage>
</organism>
<gene>
    <name evidence="2" type="ORF">SAMN05444274_10765</name>
</gene>
<dbReference type="InterPro" id="IPR046947">
    <property type="entry name" value="LytR-like"/>
</dbReference>
<name>A0A1M5DE52_9BACT</name>
<evidence type="ECO:0000313" key="2">
    <source>
        <dbReference type="EMBL" id="SHF65358.1"/>
    </source>
</evidence>